<reference evidence="1 2" key="1">
    <citation type="submission" date="2019-05" db="EMBL/GenBank/DDBJ databases">
        <title>Another draft genome of Portunus trituberculatus and its Hox gene families provides insights of decapod evolution.</title>
        <authorList>
            <person name="Jeong J.-H."/>
            <person name="Song I."/>
            <person name="Kim S."/>
            <person name="Choi T."/>
            <person name="Kim D."/>
            <person name="Ryu S."/>
            <person name="Kim W."/>
        </authorList>
    </citation>
    <scope>NUCLEOTIDE SEQUENCE [LARGE SCALE GENOMIC DNA]</scope>
    <source>
        <tissue evidence="1">Muscle</tissue>
    </source>
</reference>
<comment type="caution">
    <text evidence="1">The sequence shown here is derived from an EMBL/GenBank/DDBJ whole genome shotgun (WGS) entry which is preliminary data.</text>
</comment>
<gene>
    <name evidence="1" type="ORF">E2C01_030931</name>
</gene>
<accession>A0A5B7ET60</accession>
<organism evidence="1 2">
    <name type="scientific">Portunus trituberculatus</name>
    <name type="common">Swimming crab</name>
    <name type="synonym">Neptunus trituberculatus</name>
    <dbReference type="NCBI Taxonomy" id="210409"/>
    <lineage>
        <taxon>Eukaryota</taxon>
        <taxon>Metazoa</taxon>
        <taxon>Ecdysozoa</taxon>
        <taxon>Arthropoda</taxon>
        <taxon>Crustacea</taxon>
        <taxon>Multicrustacea</taxon>
        <taxon>Malacostraca</taxon>
        <taxon>Eumalacostraca</taxon>
        <taxon>Eucarida</taxon>
        <taxon>Decapoda</taxon>
        <taxon>Pleocyemata</taxon>
        <taxon>Brachyura</taxon>
        <taxon>Eubrachyura</taxon>
        <taxon>Portunoidea</taxon>
        <taxon>Portunidae</taxon>
        <taxon>Portuninae</taxon>
        <taxon>Portunus</taxon>
    </lineage>
</organism>
<dbReference type="Proteomes" id="UP000324222">
    <property type="component" value="Unassembled WGS sequence"/>
</dbReference>
<sequence>MGVCPLGIVEVVISLIFEVATPVSHLLCHNAETATRIERNTSRNGTGAGDGARLAASLARRSACSFGEHLRDQGPTRTQHDILFWDPQPYCDDCLVPLTVRHLLVECPSLTDLIHRYLYRCRSRDSSIYCISKVLGPECLEQGHDVFRFLGEAGLLPKL</sequence>
<proteinExistence type="predicted"/>
<name>A0A5B7ET60_PORTR</name>
<protein>
    <submittedName>
        <fullName evidence="1">Uncharacterized protein</fullName>
    </submittedName>
</protein>
<evidence type="ECO:0000313" key="1">
    <source>
        <dbReference type="EMBL" id="MPC37452.1"/>
    </source>
</evidence>
<keyword evidence="2" id="KW-1185">Reference proteome</keyword>
<evidence type="ECO:0000313" key="2">
    <source>
        <dbReference type="Proteomes" id="UP000324222"/>
    </source>
</evidence>
<dbReference type="EMBL" id="VSRR010003787">
    <property type="protein sequence ID" value="MPC37452.1"/>
    <property type="molecule type" value="Genomic_DNA"/>
</dbReference>
<dbReference type="AlphaFoldDB" id="A0A5B7ET60"/>